<dbReference type="InterPro" id="IPR046668">
    <property type="entry name" value="DUF6538"/>
</dbReference>
<evidence type="ECO:0000256" key="4">
    <source>
        <dbReference type="ARBA" id="ARBA00023172"/>
    </source>
</evidence>
<keyword evidence="3 5" id="KW-0238">DNA-binding</keyword>
<dbReference type="Pfam" id="PF00589">
    <property type="entry name" value="Phage_integrase"/>
    <property type="match status" value="1"/>
</dbReference>
<gene>
    <name evidence="8" type="ORF">H5J25_09640</name>
</gene>
<reference evidence="9" key="1">
    <citation type="submission" date="2020-09" db="EMBL/GenBank/DDBJ databases">
        <title>Sphingomonas sp., a new species isolated from pork steak.</title>
        <authorList>
            <person name="Heidler von Heilborn D."/>
        </authorList>
    </citation>
    <scope>NUCLEOTIDE SEQUENCE [LARGE SCALE GENOMIC DNA]</scope>
</reference>
<dbReference type="Pfam" id="PF20172">
    <property type="entry name" value="DUF6538"/>
    <property type="match status" value="1"/>
</dbReference>
<keyword evidence="4" id="KW-0233">DNA recombination</keyword>
<dbReference type="PANTHER" id="PTHR30349:SF41">
    <property type="entry name" value="INTEGRASE_RECOMBINASE PROTEIN MJ0367-RELATED"/>
    <property type="match status" value="1"/>
</dbReference>
<dbReference type="RefSeq" id="WP_202090491.1">
    <property type="nucleotide sequence ID" value="NZ_CP061035.1"/>
</dbReference>
<dbReference type="PANTHER" id="PTHR30349">
    <property type="entry name" value="PHAGE INTEGRASE-RELATED"/>
    <property type="match status" value="1"/>
</dbReference>
<dbReference type="CDD" id="cd01184">
    <property type="entry name" value="INT_C_like_1"/>
    <property type="match status" value="1"/>
</dbReference>
<dbReference type="SUPFAM" id="SSF56349">
    <property type="entry name" value="DNA breaking-rejoining enzymes"/>
    <property type="match status" value="1"/>
</dbReference>
<feature type="domain" description="Core-binding (CB)" evidence="7">
    <location>
        <begin position="197"/>
        <end position="309"/>
    </location>
</feature>
<dbReference type="Gene3D" id="1.10.443.10">
    <property type="entry name" value="Intergrase catalytic core"/>
    <property type="match status" value="1"/>
</dbReference>
<dbReference type="Proteomes" id="UP000595894">
    <property type="component" value="Chromosome"/>
</dbReference>
<evidence type="ECO:0000256" key="1">
    <source>
        <dbReference type="ARBA" id="ARBA00008857"/>
    </source>
</evidence>
<dbReference type="PROSITE" id="PS51898">
    <property type="entry name" value="TYR_RECOMBINASE"/>
    <property type="match status" value="1"/>
</dbReference>
<evidence type="ECO:0000313" key="8">
    <source>
        <dbReference type="EMBL" id="QQV75877.1"/>
    </source>
</evidence>
<evidence type="ECO:0000313" key="9">
    <source>
        <dbReference type="Proteomes" id="UP000595894"/>
    </source>
</evidence>
<dbReference type="InterPro" id="IPR002104">
    <property type="entry name" value="Integrase_catalytic"/>
</dbReference>
<dbReference type="KEGG" id="sari:H5J25_09640"/>
<organism evidence="8 9">
    <name type="scientific">Sphingomonas aliaeris</name>
    <dbReference type="NCBI Taxonomy" id="2759526"/>
    <lineage>
        <taxon>Bacteria</taxon>
        <taxon>Pseudomonadati</taxon>
        <taxon>Pseudomonadota</taxon>
        <taxon>Alphaproteobacteria</taxon>
        <taxon>Sphingomonadales</taxon>
        <taxon>Sphingomonadaceae</taxon>
        <taxon>Sphingomonas</taxon>
    </lineage>
</organism>
<dbReference type="InterPro" id="IPR010998">
    <property type="entry name" value="Integrase_recombinase_N"/>
</dbReference>
<comment type="similarity">
    <text evidence="1">Belongs to the 'phage' integrase family.</text>
</comment>
<dbReference type="Gene3D" id="1.10.150.130">
    <property type="match status" value="1"/>
</dbReference>
<dbReference type="InterPro" id="IPR044068">
    <property type="entry name" value="CB"/>
</dbReference>
<evidence type="ECO:0000259" key="7">
    <source>
        <dbReference type="PROSITE" id="PS51900"/>
    </source>
</evidence>
<evidence type="ECO:0000256" key="2">
    <source>
        <dbReference type="ARBA" id="ARBA00022908"/>
    </source>
</evidence>
<dbReference type="EMBL" id="CP061035">
    <property type="protein sequence ID" value="QQV75877.1"/>
    <property type="molecule type" value="Genomic_DNA"/>
</dbReference>
<dbReference type="InterPro" id="IPR011010">
    <property type="entry name" value="DNA_brk_join_enz"/>
</dbReference>
<evidence type="ECO:0000256" key="5">
    <source>
        <dbReference type="PROSITE-ProRule" id="PRU01248"/>
    </source>
</evidence>
<evidence type="ECO:0000259" key="6">
    <source>
        <dbReference type="PROSITE" id="PS51898"/>
    </source>
</evidence>
<sequence length="568" mass="63667">MSLSNYLVQRGKRGIWQLRVPVPRPLQTSYGKRERVKSMGTSDRALASRLAQPVLAAWRAEWASSGQPQTAGEIALQQHRAILDQIESHRRNSGDDDAQDAAIRGWQGEMRKVVRKRFDGDMESWSKMANRIIANQGFDIRAGTPEYDELVEALADATVDALSVFTRRHEGEPAAEPQSKTLRLALQRKETIAPPGETLLELFDRYAEQRAAEGAKRPDVLKQDRKVMEQFADFVGKTRRLETIAPEDVRAFRDALRKLPTRWRERKELAGLGMREAAAKAETLSLPRVTLTTVNKYLSTISPLFTWLIKEQYNITNPVANLLHQRVKGKNPRPPFTTEQLNKILASPLFRGFEADGKEHKPGGVKSDDWRRWLPLLAMFTGARVGELAQLHVGDIEQHETGVWFATIRHDDATGQTTKSGHSRPAIIHSRLIAIGFLDFVDRQRSRSATDGNPQLFPELEANKRDQIGAKPSEFWRDYLTAIGIKSGRDGFGVHSFRHTMADRLREEAGLLDDQIEVALGHNQKTVTGGYGRIRQGTVPLLGSMMEGVTFKGVDFTGIITGAVSKSC</sequence>
<accession>A0A974NS57</accession>
<protein>
    <submittedName>
        <fullName evidence="8">Tyrosine-type recombinase/integrase</fullName>
    </submittedName>
</protein>
<dbReference type="InterPro" id="IPR050090">
    <property type="entry name" value="Tyrosine_recombinase_XerCD"/>
</dbReference>
<dbReference type="PROSITE" id="PS51900">
    <property type="entry name" value="CB"/>
    <property type="match status" value="1"/>
</dbReference>
<dbReference type="AlphaFoldDB" id="A0A974NS57"/>
<dbReference type="GO" id="GO:0003677">
    <property type="term" value="F:DNA binding"/>
    <property type="evidence" value="ECO:0007669"/>
    <property type="project" value="UniProtKB-UniRule"/>
</dbReference>
<name>A0A974NS57_9SPHN</name>
<feature type="domain" description="Tyr recombinase" evidence="6">
    <location>
        <begin position="331"/>
        <end position="547"/>
    </location>
</feature>
<evidence type="ECO:0000256" key="3">
    <source>
        <dbReference type="ARBA" id="ARBA00023125"/>
    </source>
</evidence>
<dbReference type="GO" id="GO:0015074">
    <property type="term" value="P:DNA integration"/>
    <property type="evidence" value="ECO:0007669"/>
    <property type="project" value="UniProtKB-KW"/>
</dbReference>
<dbReference type="GO" id="GO:0006310">
    <property type="term" value="P:DNA recombination"/>
    <property type="evidence" value="ECO:0007669"/>
    <property type="project" value="UniProtKB-KW"/>
</dbReference>
<proteinExistence type="inferred from homology"/>
<keyword evidence="9" id="KW-1185">Reference proteome</keyword>
<dbReference type="InterPro" id="IPR013762">
    <property type="entry name" value="Integrase-like_cat_sf"/>
</dbReference>
<keyword evidence="2" id="KW-0229">DNA integration</keyword>